<dbReference type="SUPFAM" id="SSF46894">
    <property type="entry name" value="C-terminal effector domain of the bipartite response regulators"/>
    <property type="match status" value="1"/>
</dbReference>
<keyword evidence="7" id="KW-1185">Reference proteome</keyword>
<evidence type="ECO:0000256" key="3">
    <source>
        <dbReference type="PROSITE-ProRule" id="PRU00169"/>
    </source>
</evidence>
<dbReference type="SMART" id="SM00448">
    <property type="entry name" value="REC"/>
    <property type="match status" value="1"/>
</dbReference>
<dbReference type="InterPro" id="IPR039420">
    <property type="entry name" value="WalR-like"/>
</dbReference>
<feature type="domain" description="Response regulatory" evidence="5">
    <location>
        <begin position="14"/>
        <end position="133"/>
    </location>
</feature>
<dbReference type="InterPro" id="IPR000792">
    <property type="entry name" value="Tscrpt_reg_LuxR_C"/>
</dbReference>
<evidence type="ECO:0000259" key="4">
    <source>
        <dbReference type="PROSITE" id="PS50043"/>
    </source>
</evidence>
<evidence type="ECO:0000256" key="2">
    <source>
        <dbReference type="ARBA" id="ARBA00023125"/>
    </source>
</evidence>
<dbReference type="InterPro" id="IPR036388">
    <property type="entry name" value="WH-like_DNA-bd_sf"/>
</dbReference>
<reference evidence="6 7" key="2">
    <citation type="journal article" date="2021" name="Syst. Appl. Microbiol.">
        <title>Phylogenetic classification of ten novel species belonging to the genus Bifidobacterium comprising B. phasiani sp. nov., B. pongonis sp. nov., B. saguinibicoloris sp. nov., B. colobi sp. nov., B. simiiventris sp. nov., B. santillanense sp. nov., B. miconis sp. nov., B. amazonense sp. nov., B. pluvialisilvae sp. nov., and B. miconisargentati sp. nov.</title>
        <authorList>
            <person name="Lugli G.A."/>
            <person name="Calvete-Torre I."/>
            <person name="Alessandri G."/>
            <person name="Milani C."/>
            <person name="Turroni F."/>
            <person name="Laiolo P."/>
            <person name="Ossiprandi M.C."/>
            <person name="Margolles A."/>
            <person name="Ruiz L."/>
            <person name="Ventura M."/>
        </authorList>
    </citation>
    <scope>NUCLEOTIDE SEQUENCE [LARGE SCALE GENOMIC DNA]</scope>
    <source>
        <strain evidence="6 7">MA1</strain>
    </source>
</reference>
<dbReference type="RefSeq" id="WP_241513366.1">
    <property type="nucleotide sequence ID" value="NZ_JAFEJT020000014.1"/>
</dbReference>
<dbReference type="PANTHER" id="PTHR43214">
    <property type="entry name" value="TWO-COMPONENT RESPONSE REGULATOR"/>
    <property type="match status" value="1"/>
</dbReference>
<proteinExistence type="predicted"/>
<accession>A0ABS9VU42</accession>
<dbReference type="InterPro" id="IPR016032">
    <property type="entry name" value="Sig_transdc_resp-reg_C-effctor"/>
</dbReference>
<dbReference type="Pfam" id="PF00072">
    <property type="entry name" value="Response_reg"/>
    <property type="match status" value="1"/>
</dbReference>
<dbReference type="EMBL" id="JAFEJT020000014">
    <property type="protein sequence ID" value="MCH9275604.1"/>
    <property type="molecule type" value="Genomic_DNA"/>
</dbReference>
<comment type="caution">
    <text evidence="6">The sequence shown here is derived from an EMBL/GenBank/DDBJ whole genome shotgun (WGS) entry which is preliminary data.</text>
</comment>
<reference evidence="6 7" key="1">
    <citation type="journal article" date="2021" name="Environ. Microbiol.">
        <title>Genetic insights into the dark matter of the mammalian gut microbiota through targeted genome reconstruction.</title>
        <authorList>
            <person name="Lugli G.A."/>
            <person name="Alessandri G."/>
            <person name="Milani C."/>
            <person name="Viappiani A."/>
            <person name="Fontana F."/>
            <person name="Tarracchini C."/>
            <person name="Mancabelli L."/>
            <person name="Argentini C."/>
            <person name="Ruiz L."/>
            <person name="Margolles A."/>
            <person name="van Sinderen D."/>
            <person name="Turroni F."/>
            <person name="Ventura M."/>
        </authorList>
    </citation>
    <scope>NUCLEOTIDE SEQUENCE [LARGE SCALE GENOMIC DNA]</scope>
    <source>
        <strain evidence="6 7">MA1</strain>
    </source>
</reference>
<dbReference type="Pfam" id="PF00196">
    <property type="entry name" value="GerE"/>
    <property type="match status" value="1"/>
</dbReference>
<keyword evidence="2" id="KW-0238">DNA-binding</keyword>
<dbReference type="Proteomes" id="UP000710815">
    <property type="component" value="Unassembled WGS sequence"/>
</dbReference>
<dbReference type="PROSITE" id="PS50110">
    <property type="entry name" value="RESPONSE_REGULATORY"/>
    <property type="match status" value="1"/>
</dbReference>
<dbReference type="PRINTS" id="PR00038">
    <property type="entry name" value="HTHLUXR"/>
</dbReference>
<dbReference type="InterPro" id="IPR011006">
    <property type="entry name" value="CheY-like_superfamily"/>
</dbReference>
<name>A0ABS9VU42_9BIFI</name>
<evidence type="ECO:0000256" key="1">
    <source>
        <dbReference type="ARBA" id="ARBA00022553"/>
    </source>
</evidence>
<dbReference type="SMART" id="SM00421">
    <property type="entry name" value="HTH_LUXR"/>
    <property type="match status" value="1"/>
</dbReference>
<evidence type="ECO:0000313" key="6">
    <source>
        <dbReference type="EMBL" id="MCH9275604.1"/>
    </source>
</evidence>
<dbReference type="Gene3D" id="1.10.10.10">
    <property type="entry name" value="Winged helix-like DNA-binding domain superfamily/Winged helix DNA-binding domain"/>
    <property type="match status" value="1"/>
</dbReference>
<feature type="modified residue" description="4-aspartylphosphate" evidence="3">
    <location>
        <position position="68"/>
    </location>
</feature>
<dbReference type="Gene3D" id="3.40.50.2300">
    <property type="match status" value="1"/>
</dbReference>
<keyword evidence="1 3" id="KW-0597">Phosphoprotein</keyword>
<organism evidence="6 7">
    <name type="scientific">Bifidobacterium amazonense</name>
    <dbReference type="NCBI Taxonomy" id="2809027"/>
    <lineage>
        <taxon>Bacteria</taxon>
        <taxon>Bacillati</taxon>
        <taxon>Actinomycetota</taxon>
        <taxon>Actinomycetes</taxon>
        <taxon>Bifidobacteriales</taxon>
        <taxon>Bifidobacteriaceae</taxon>
        <taxon>Bifidobacterium</taxon>
    </lineage>
</organism>
<dbReference type="InterPro" id="IPR001789">
    <property type="entry name" value="Sig_transdc_resp-reg_receiver"/>
</dbReference>
<dbReference type="InterPro" id="IPR058245">
    <property type="entry name" value="NreC/VraR/RcsB-like_REC"/>
</dbReference>
<dbReference type="PROSITE" id="PS50043">
    <property type="entry name" value="HTH_LUXR_2"/>
    <property type="match status" value="1"/>
</dbReference>
<dbReference type="SUPFAM" id="SSF52172">
    <property type="entry name" value="CheY-like"/>
    <property type="match status" value="1"/>
</dbReference>
<gene>
    <name evidence="6" type="ORF">JS533_004860</name>
</gene>
<sequence length="213" mass="23880">MNGTGRNADKDYAVIGIVDNDPLVSKALESMFTDRPTPLRVLWNVRSGEEALRLCADAAMRPDLVLTDLRMPGMDGKELTERLLAEHPGLAVLGMSAFQLGYTAEELRTAGMGAVIRKEAGTQEYVQLIGGLLDRPKLLEWREHTLAFERMMLTDTEINVLREYLKGRTTAATARVMHMSEGTVKTHMNNAYRKMNVHSRAEAIRICVREHLL</sequence>
<protein>
    <submittedName>
        <fullName evidence="6">Response regulator transcription factor</fullName>
    </submittedName>
</protein>
<dbReference type="CDD" id="cd06170">
    <property type="entry name" value="LuxR_C_like"/>
    <property type="match status" value="1"/>
</dbReference>
<feature type="domain" description="HTH luxR-type" evidence="4">
    <location>
        <begin position="146"/>
        <end position="211"/>
    </location>
</feature>
<evidence type="ECO:0000259" key="5">
    <source>
        <dbReference type="PROSITE" id="PS50110"/>
    </source>
</evidence>
<dbReference type="CDD" id="cd17535">
    <property type="entry name" value="REC_NarL-like"/>
    <property type="match status" value="1"/>
</dbReference>
<evidence type="ECO:0000313" key="7">
    <source>
        <dbReference type="Proteomes" id="UP000710815"/>
    </source>
</evidence>